<proteinExistence type="predicted"/>
<protein>
    <submittedName>
        <fullName evidence="1">Uncharacterized protein</fullName>
    </submittedName>
</protein>
<gene>
    <name evidence="1" type="ORF">METZ01_LOCUS1796</name>
</gene>
<dbReference type="AlphaFoldDB" id="A0A381N2U7"/>
<reference evidence="1" key="1">
    <citation type="submission" date="2018-05" db="EMBL/GenBank/DDBJ databases">
        <authorList>
            <person name="Lanie J.A."/>
            <person name="Ng W.-L."/>
            <person name="Kazmierczak K.M."/>
            <person name="Andrzejewski T.M."/>
            <person name="Davidsen T.M."/>
            <person name="Wayne K.J."/>
            <person name="Tettelin H."/>
            <person name="Glass J.I."/>
            <person name="Rusch D."/>
            <person name="Podicherti R."/>
            <person name="Tsui H.-C.T."/>
            <person name="Winkler M.E."/>
        </authorList>
    </citation>
    <scope>NUCLEOTIDE SEQUENCE</scope>
</reference>
<name>A0A381N2U7_9ZZZZ</name>
<evidence type="ECO:0000313" key="1">
    <source>
        <dbReference type="EMBL" id="SUZ48942.1"/>
    </source>
</evidence>
<sequence>MNTDRINIYNRLRDHFIPSAVLDEIFSKEDDIETLESAFNSLIDDGHTEDGAAKIISELVFKESGIDPDYGLEEE</sequence>
<accession>A0A381N2U7</accession>
<dbReference type="EMBL" id="UINC01000095">
    <property type="protein sequence ID" value="SUZ48942.1"/>
    <property type="molecule type" value="Genomic_DNA"/>
</dbReference>
<organism evidence="1">
    <name type="scientific">marine metagenome</name>
    <dbReference type="NCBI Taxonomy" id="408172"/>
    <lineage>
        <taxon>unclassified sequences</taxon>
        <taxon>metagenomes</taxon>
        <taxon>ecological metagenomes</taxon>
    </lineage>
</organism>